<evidence type="ECO:0000313" key="9">
    <source>
        <dbReference type="Proteomes" id="UP000471190"/>
    </source>
</evidence>
<proteinExistence type="predicted"/>
<keyword evidence="3 6" id="KW-0812">Transmembrane</keyword>
<evidence type="ECO:0000256" key="4">
    <source>
        <dbReference type="ARBA" id="ARBA00022989"/>
    </source>
</evidence>
<dbReference type="PROSITE" id="PS50850">
    <property type="entry name" value="MFS"/>
    <property type="match status" value="1"/>
</dbReference>
<comment type="subcellular location">
    <subcellularLocation>
        <location evidence="1">Cell membrane</location>
        <topology evidence="1">Multi-pass membrane protein</topology>
    </subcellularLocation>
</comment>
<dbReference type="Pfam" id="PF07690">
    <property type="entry name" value="MFS_1"/>
    <property type="match status" value="1"/>
</dbReference>
<keyword evidence="5 6" id="KW-0472">Membrane</keyword>
<organism evidence="8 9">
    <name type="scientific">Rhizobium tropici</name>
    <dbReference type="NCBI Taxonomy" id="398"/>
    <lineage>
        <taxon>Bacteria</taxon>
        <taxon>Pseudomonadati</taxon>
        <taxon>Pseudomonadota</taxon>
        <taxon>Alphaproteobacteria</taxon>
        <taxon>Hyphomicrobiales</taxon>
        <taxon>Rhizobiaceae</taxon>
        <taxon>Rhizobium/Agrobacterium group</taxon>
        <taxon>Rhizobium</taxon>
    </lineage>
</organism>
<dbReference type="InterPro" id="IPR011701">
    <property type="entry name" value="MFS"/>
</dbReference>
<feature type="transmembrane region" description="Helical" evidence="6">
    <location>
        <begin position="69"/>
        <end position="93"/>
    </location>
</feature>
<dbReference type="EMBL" id="JAADZA010000033">
    <property type="protein sequence ID" value="NEV13927.1"/>
    <property type="molecule type" value="Genomic_DNA"/>
</dbReference>
<evidence type="ECO:0000256" key="1">
    <source>
        <dbReference type="ARBA" id="ARBA00004651"/>
    </source>
</evidence>
<evidence type="ECO:0000256" key="5">
    <source>
        <dbReference type="ARBA" id="ARBA00023136"/>
    </source>
</evidence>
<protein>
    <submittedName>
        <fullName evidence="8">MFS transporter</fullName>
    </submittedName>
</protein>
<dbReference type="Proteomes" id="UP000471190">
    <property type="component" value="Unassembled WGS sequence"/>
</dbReference>
<gene>
    <name evidence="8" type="ORF">GXW80_23340</name>
</gene>
<evidence type="ECO:0000256" key="2">
    <source>
        <dbReference type="ARBA" id="ARBA00022475"/>
    </source>
</evidence>
<dbReference type="GO" id="GO:0005886">
    <property type="term" value="C:plasma membrane"/>
    <property type="evidence" value="ECO:0007669"/>
    <property type="project" value="UniProtKB-SubCell"/>
</dbReference>
<feature type="transmembrane region" description="Helical" evidence="6">
    <location>
        <begin position="99"/>
        <end position="120"/>
    </location>
</feature>
<evidence type="ECO:0000313" key="8">
    <source>
        <dbReference type="EMBL" id="NEV13927.1"/>
    </source>
</evidence>
<sequence length="261" mass="28246">MNRILVLTTAVFITGLAENVFIGVLPNVAGSLGVGESEASILISVFSVTYAFFAPIATLISYRFDVKPTLLAAMSIFAGSNVPVVIGGSGLLPISASRIITAMACAQISVCAVGCAVQIVSERYRARAIASVYLGISGSLFLGVPLGVWITHLIGWRRRRPCNDWPICRRYMACNRRATECRVAEQALAFWQTVSSSFPGSQSDDGAACFYFVHCRSFHPLQLFDLLRREQGVLRATLGGLSLRRFRVVGHGGGRAGRYSF</sequence>
<keyword evidence="4 6" id="KW-1133">Transmembrane helix</keyword>
<dbReference type="InterPro" id="IPR050189">
    <property type="entry name" value="MFS_Efflux_Transporters"/>
</dbReference>
<dbReference type="SUPFAM" id="SSF103473">
    <property type="entry name" value="MFS general substrate transporter"/>
    <property type="match status" value="1"/>
</dbReference>
<evidence type="ECO:0000259" key="7">
    <source>
        <dbReference type="PROSITE" id="PS50850"/>
    </source>
</evidence>
<keyword evidence="8" id="KW-0614">Plasmid</keyword>
<evidence type="ECO:0000256" key="3">
    <source>
        <dbReference type="ARBA" id="ARBA00022692"/>
    </source>
</evidence>
<feature type="transmembrane region" description="Helical" evidence="6">
    <location>
        <begin position="41"/>
        <end position="62"/>
    </location>
</feature>
<evidence type="ECO:0000256" key="6">
    <source>
        <dbReference type="SAM" id="Phobius"/>
    </source>
</evidence>
<feature type="domain" description="Major facilitator superfamily (MFS) profile" evidence="7">
    <location>
        <begin position="3"/>
        <end position="261"/>
    </location>
</feature>
<feature type="transmembrane region" description="Helical" evidence="6">
    <location>
        <begin position="132"/>
        <end position="156"/>
    </location>
</feature>
<dbReference type="InterPro" id="IPR036259">
    <property type="entry name" value="MFS_trans_sf"/>
</dbReference>
<dbReference type="InterPro" id="IPR020846">
    <property type="entry name" value="MFS_dom"/>
</dbReference>
<dbReference type="GO" id="GO:0022857">
    <property type="term" value="F:transmembrane transporter activity"/>
    <property type="evidence" value="ECO:0007669"/>
    <property type="project" value="InterPro"/>
</dbReference>
<reference evidence="8 9" key="1">
    <citation type="submission" date="2020-02" db="EMBL/GenBank/DDBJ databases">
        <title>Draft genome sequence of Rhizobium tropici.</title>
        <authorList>
            <person name="Khayi S."/>
            <person name="Jemo M."/>
        </authorList>
    </citation>
    <scope>NUCLEOTIDE SEQUENCE [LARGE SCALE GENOMIC DNA]</scope>
    <source>
        <strain evidence="8 9">A12</strain>
        <plasmid evidence="8">pA12b</plasmid>
    </source>
</reference>
<dbReference type="PANTHER" id="PTHR43124:SF10">
    <property type="entry name" value="PURINE EFFLUX PUMP PBUE"/>
    <property type="match status" value="1"/>
</dbReference>
<comment type="caution">
    <text evidence="8">The sequence shown here is derived from an EMBL/GenBank/DDBJ whole genome shotgun (WGS) entry which is preliminary data.</text>
</comment>
<keyword evidence="2" id="KW-1003">Cell membrane</keyword>
<dbReference type="Gene3D" id="1.20.1250.20">
    <property type="entry name" value="MFS general substrate transporter like domains"/>
    <property type="match status" value="1"/>
</dbReference>
<name>A0A6P1CAU0_RHITR</name>
<geneLocation type="plasmid" evidence="8">
    <name>pA12b</name>
</geneLocation>
<dbReference type="AlphaFoldDB" id="A0A6P1CAU0"/>
<accession>A0A6P1CAU0</accession>
<dbReference type="PANTHER" id="PTHR43124">
    <property type="entry name" value="PURINE EFFLUX PUMP PBUE"/>
    <property type="match status" value="1"/>
</dbReference>